<dbReference type="InterPro" id="IPR006016">
    <property type="entry name" value="UspA"/>
</dbReference>
<evidence type="ECO:0000313" key="3">
    <source>
        <dbReference type="Proteomes" id="UP001190700"/>
    </source>
</evidence>
<dbReference type="Gene3D" id="3.40.50.620">
    <property type="entry name" value="HUPs"/>
    <property type="match status" value="2"/>
</dbReference>
<sequence>MSLDNFDLVDKYLCKGSGKQLLYGVGVDGSDLAKKCFEVAASLVNTEKGDRLYVLHITTLKDVSEAREPTNSSVRASILAAPDHLKSEYELLAHKLGMEIIWITETRLGEDKSISEKLCELVERLQLDFMVLGAYGTTDEGLEMREFLKNKFGAVSDESLRAANSSLIMVKSTSYDLESCRRWVLATDNSPAAQAAFALLIKRMVKKGDKVDVVYASEIVSHTTLLEGYKDEMAKAEIDGQIVFRRSHPGESLTDSLTNYCREVDADFLCIGASGYGEAKLGSDPREMEELRKMQH</sequence>
<dbReference type="EMBL" id="LGRX02033943">
    <property type="protein sequence ID" value="KAK3239358.1"/>
    <property type="molecule type" value="Genomic_DNA"/>
</dbReference>
<reference evidence="2 3" key="1">
    <citation type="journal article" date="2015" name="Genome Biol. Evol.">
        <title>Comparative Genomics of a Bacterivorous Green Alga Reveals Evolutionary Causalities and Consequences of Phago-Mixotrophic Mode of Nutrition.</title>
        <authorList>
            <person name="Burns J.A."/>
            <person name="Paasch A."/>
            <person name="Narechania A."/>
            <person name="Kim E."/>
        </authorList>
    </citation>
    <scope>NUCLEOTIDE SEQUENCE [LARGE SCALE GENOMIC DNA]</scope>
    <source>
        <strain evidence="2 3">PLY_AMNH</strain>
    </source>
</reference>
<proteinExistence type="predicted"/>
<dbReference type="CDD" id="cd00293">
    <property type="entry name" value="USP-like"/>
    <property type="match status" value="1"/>
</dbReference>
<comment type="caution">
    <text evidence="2">The sequence shown here is derived from an EMBL/GenBank/DDBJ whole genome shotgun (WGS) entry which is preliminary data.</text>
</comment>
<accession>A0AAE0BNQ6</accession>
<dbReference type="AlphaFoldDB" id="A0AAE0BNQ6"/>
<dbReference type="Pfam" id="PF00582">
    <property type="entry name" value="Usp"/>
    <property type="match status" value="1"/>
</dbReference>
<dbReference type="InterPro" id="IPR014729">
    <property type="entry name" value="Rossmann-like_a/b/a_fold"/>
</dbReference>
<protein>
    <recommendedName>
        <fullName evidence="1">UspA domain-containing protein</fullName>
    </recommendedName>
</protein>
<dbReference type="SUPFAM" id="SSF52402">
    <property type="entry name" value="Adenine nucleotide alpha hydrolases-like"/>
    <property type="match status" value="2"/>
</dbReference>
<organism evidence="2 3">
    <name type="scientific">Cymbomonas tetramitiformis</name>
    <dbReference type="NCBI Taxonomy" id="36881"/>
    <lineage>
        <taxon>Eukaryota</taxon>
        <taxon>Viridiplantae</taxon>
        <taxon>Chlorophyta</taxon>
        <taxon>Pyramimonadophyceae</taxon>
        <taxon>Pyramimonadales</taxon>
        <taxon>Pyramimonadaceae</taxon>
        <taxon>Cymbomonas</taxon>
    </lineage>
</organism>
<evidence type="ECO:0000259" key="1">
    <source>
        <dbReference type="Pfam" id="PF00582"/>
    </source>
</evidence>
<evidence type="ECO:0000313" key="2">
    <source>
        <dbReference type="EMBL" id="KAK3239358.1"/>
    </source>
</evidence>
<dbReference type="Proteomes" id="UP001190700">
    <property type="component" value="Unassembled WGS sequence"/>
</dbReference>
<gene>
    <name evidence="2" type="ORF">CYMTET_50718</name>
</gene>
<feature type="domain" description="UspA" evidence="1">
    <location>
        <begin position="25"/>
        <end position="171"/>
    </location>
</feature>
<name>A0AAE0BNQ6_9CHLO</name>
<keyword evidence="3" id="KW-1185">Reference proteome</keyword>